<feature type="compositionally biased region" description="Basic and acidic residues" evidence="1">
    <location>
        <begin position="990"/>
        <end position="1032"/>
    </location>
</feature>
<protein>
    <submittedName>
        <fullName evidence="2">KIAA2012</fullName>
    </submittedName>
</protein>
<dbReference type="Pfam" id="PF15709">
    <property type="entry name" value="DUF4670"/>
    <property type="match status" value="2"/>
</dbReference>
<organism evidence="2 3">
    <name type="scientific">Spermophilus dauricus</name>
    <name type="common">Daurian ground squirrel</name>
    <dbReference type="NCBI Taxonomy" id="99837"/>
    <lineage>
        <taxon>Eukaryota</taxon>
        <taxon>Metazoa</taxon>
        <taxon>Chordata</taxon>
        <taxon>Craniata</taxon>
        <taxon>Vertebrata</taxon>
        <taxon>Euteleostomi</taxon>
        <taxon>Mammalia</taxon>
        <taxon>Eutheria</taxon>
        <taxon>Euarchontoglires</taxon>
        <taxon>Glires</taxon>
        <taxon>Rodentia</taxon>
        <taxon>Sciuromorpha</taxon>
        <taxon>Sciuridae</taxon>
        <taxon>Xerinae</taxon>
        <taxon>Marmotini</taxon>
        <taxon>Spermophilus</taxon>
    </lineage>
</organism>
<dbReference type="PANTHER" id="PTHR21937:SF5">
    <property type="entry name" value="GENE 973-RELATED"/>
    <property type="match status" value="1"/>
</dbReference>
<sequence>MFKLSLLSRGHGKLVQNKQKLEVYFEPEDYLNWKSPEDYVLVSKPQNEGDANQHSWNLFLPKTFSTRKGALILYSEGLAISAWTPKERRKGSCCPKGHKKGLDLELHTLQDLKEAVLAYGRKQREQDKAWQPYLYFRSQPDSQAQRKIQPGYSAKRYLRGLLRTWPPDTMYRFQCAGHIKDSVLLQESQLNVPKSLRPQQDLSGVPPKYHLLPVFPPFWIQQEKSFEQGQWGLDEEEAGAGGHMNQDSVAKNRSSRETHLLPRRKQPWQEEKTPAEDTSVEDHLHIHASEESHNEKTQQTSQKALGHAYVSHSWLLSDKSHMTFYGGAFPNRKADLSDKQGNMKWHRARGSHLPQELPAARCLLPPITSAIGSEQNTPGEAKKKKAPKALKLPPISEEPSRVPNPLRRQFKANEPPTELFIIPMEIHFHTKHPPKEKACRRGAPCPESEPETEEARPLWRPPLKHASLQRPMAITVHLPVDTGRDTPSPSDDSVLSLNVKPPLDLQPLIRERKRRESQGDRDSLHTSSRSSPTGTPNVRTLATGQEDSRDPTLGRFLLGPDGENICPSLPEPTGTKATARSRVIYESAYSNITNTESGTNLRMNLYEISPLTQTTEKQGAPQSLEAAAQKTGEPQSCINKGLICSNGKEFYTRKLHIDMTPIFCLFTDPERRSVTDPRSASLAEHIQTPEADSMKNIGSNYEAQHLYRGLPGSRPESPEKTGAVDISLLREREGKIGPRLFNQEAPASISNERELIDKSKRKKRIKTDKTKAPKKRNEGIVPGEAKAILGKSKDSMSEKKSELIPKEKKAGAKRKRPQKERNVEMAAELSGPDDIPDRGFFPSHSDVEDPWLSPRYDAQESQVSIDGRSSQTQTMAVTGNVESKEERSCEDPSEALTKREQQKASQDRLRAERAEMRRLEVERKRREQEQQSRLQQEELERAEKMKEELELELQSRREENRLRRQRLEEERQRQEEVERKQRLQLQAAQERARQQQEEFRRKLQELQRKKQQEEAERAEAEKQRQKELEMQLAEEQKRLMEMAEEERLEYQRQKQEAEEKARAEAEERRQKEEEAAKLALEEAMKQDQEQARQKAALEKHLHFHRELQKEARGLLWTQNISRPWVYSYFQFLETPRP</sequence>
<feature type="region of interest" description="Disordered" evidence="1">
    <location>
        <begin position="751"/>
        <end position="1032"/>
    </location>
</feature>
<feature type="compositionally biased region" description="Polar residues" evidence="1">
    <location>
        <begin position="859"/>
        <end position="881"/>
    </location>
</feature>
<dbReference type="PANTHER" id="PTHR21937">
    <property type="entry name" value="CCDC66 DOMAIN-CONTAINING PROTEIN"/>
    <property type="match status" value="1"/>
</dbReference>
<proteinExistence type="predicted"/>
<name>A0A8C9QJK8_SPEDA</name>
<feature type="region of interest" description="Disordered" evidence="1">
    <location>
        <begin position="1049"/>
        <end position="1075"/>
    </location>
</feature>
<evidence type="ECO:0000313" key="2">
    <source>
        <dbReference type="Ensembl" id="ENSSDAP00000025900.1"/>
    </source>
</evidence>
<dbReference type="AlphaFoldDB" id="A0A8C9QJK8"/>
<keyword evidence="3" id="KW-1185">Reference proteome</keyword>
<feature type="compositionally biased region" description="Basic and acidic residues" evidence="1">
    <location>
        <begin position="767"/>
        <end position="778"/>
    </location>
</feature>
<dbReference type="Ensembl" id="ENSSDAT00000029602.1">
    <property type="protein sequence ID" value="ENSSDAP00000025900.1"/>
    <property type="gene ID" value="ENSSDAG00000023505.1"/>
</dbReference>
<feature type="compositionally biased region" description="Basic and acidic residues" evidence="1">
    <location>
        <begin position="882"/>
        <end position="981"/>
    </location>
</feature>
<feature type="region of interest" description="Disordered" evidence="1">
    <location>
        <begin position="237"/>
        <end position="280"/>
    </location>
</feature>
<feature type="region of interest" description="Disordered" evidence="1">
    <location>
        <begin position="479"/>
        <end position="577"/>
    </location>
</feature>
<reference evidence="2" key="1">
    <citation type="submission" date="2025-08" db="UniProtKB">
        <authorList>
            <consortium name="Ensembl"/>
        </authorList>
    </citation>
    <scope>IDENTIFICATION</scope>
</reference>
<accession>A0A8C9QJK8</accession>
<feature type="compositionally biased region" description="Basic and acidic residues" evidence="1">
    <location>
        <begin position="267"/>
        <end position="280"/>
    </location>
</feature>
<dbReference type="InterPro" id="IPR031440">
    <property type="entry name" value="DUF4670"/>
</dbReference>
<feature type="compositionally biased region" description="Basic and acidic residues" evidence="1">
    <location>
        <begin position="514"/>
        <end position="524"/>
    </location>
</feature>
<feature type="compositionally biased region" description="Basic and acidic residues" evidence="1">
    <location>
        <begin position="791"/>
        <end position="810"/>
    </location>
</feature>
<evidence type="ECO:0000313" key="3">
    <source>
        <dbReference type="Proteomes" id="UP000694422"/>
    </source>
</evidence>
<feature type="region of interest" description="Disordered" evidence="1">
    <location>
        <begin position="432"/>
        <end position="466"/>
    </location>
</feature>
<dbReference type="Proteomes" id="UP000694422">
    <property type="component" value="Unplaced"/>
</dbReference>
<reference evidence="2" key="2">
    <citation type="submission" date="2025-09" db="UniProtKB">
        <authorList>
            <consortium name="Ensembl"/>
        </authorList>
    </citation>
    <scope>IDENTIFICATION</scope>
</reference>
<feature type="compositionally biased region" description="Polar residues" evidence="1">
    <location>
        <begin position="525"/>
        <end position="545"/>
    </location>
</feature>
<feature type="compositionally biased region" description="Polar residues" evidence="1">
    <location>
        <begin position="485"/>
        <end position="496"/>
    </location>
</feature>
<evidence type="ECO:0000256" key="1">
    <source>
        <dbReference type="SAM" id="MobiDB-lite"/>
    </source>
</evidence>